<evidence type="ECO:0000259" key="5">
    <source>
        <dbReference type="PROSITE" id="PS50405"/>
    </source>
</evidence>
<dbReference type="InterPro" id="IPR036249">
    <property type="entry name" value="Thioredoxin-like_sf"/>
</dbReference>
<dbReference type="SFLD" id="SFLDG00358">
    <property type="entry name" value="Main_(cytGST)"/>
    <property type="match status" value="1"/>
</dbReference>
<evidence type="ECO:0000313" key="7">
    <source>
        <dbReference type="Proteomes" id="UP001161247"/>
    </source>
</evidence>
<evidence type="ECO:0000256" key="3">
    <source>
        <dbReference type="RuleBase" id="RU369102"/>
    </source>
</evidence>
<dbReference type="PROSITE" id="PS50405">
    <property type="entry name" value="GST_CTER"/>
    <property type="match status" value="1"/>
</dbReference>
<dbReference type="GO" id="GO:0005829">
    <property type="term" value="C:cytosol"/>
    <property type="evidence" value="ECO:0007669"/>
    <property type="project" value="UniProtKB-SubCell"/>
</dbReference>
<feature type="domain" description="GST N-terminal" evidence="4">
    <location>
        <begin position="6"/>
        <end position="85"/>
    </location>
</feature>
<dbReference type="InterPro" id="IPR045073">
    <property type="entry name" value="Omega/Tau-like"/>
</dbReference>
<name>A0AAV1DWV7_OLDCO</name>
<dbReference type="Gene3D" id="3.40.30.10">
    <property type="entry name" value="Glutaredoxin"/>
    <property type="match status" value="1"/>
</dbReference>
<dbReference type="SUPFAM" id="SSF52833">
    <property type="entry name" value="Thioredoxin-like"/>
    <property type="match status" value="1"/>
</dbReference>
<evidence type="ECO:0000313" key="6">
    <source>
        <dbReference type="EMBL" id="CAI9112159.1"/>
    </source>
</evidence>
<dbReference type="InterPro" id="IPR004045">
    <property type="entry name" value="Glutathione_S-Trfase_N"/>
</dbReference>
<comment type="catalytic activity">
    <reaction evidence="2 3">
        <text>RX + glutathione = an S-substituted glutathione + a halide anion + H(+)</text>
        <dbReference type="Rhea" id="RHEA:16437"/>
        <dbReference type="ChEBI" id="CHEBI:15378"/>
        <dbReference type="ChEBI" id="CHEBI:16042"/>
        <dbReference type="ChEBI" id="CHEBI:17792"/>
        <dbReference type="ChEBI" id="CHEBI:57925"/>
        <dbReference type="ChEBI" id="CHEBI:90779"/>
        <dbReference type="EC" id="2.5.1.18"/>
    </reaction>
</comment>
<comment type="subcellular location">
    <subcellularLocation>
        <location evidence="3">Cytoplasm</location>
        <location evidence="3">Cytosol</location>
    </subcellularLocation>
</comment>
<dbReference type="EC" id="2.5.1.18" evidence="3"/>
<dbReference type="GO" id="GO:0006749">
    <property type="term" value="P:glutathione metabolic process"/>
    <property type="evidence" value="ECO:0007669"/>
    <property type="project" value="InterPro"/>
</dbReference>
<dbReference type="InterPro" id="IPR045074">
    <property type="entry name" value="GST_C_Tau"/>
</dbReference>
<keyword evidence="3" id="KW-0963">Cytoplasm</keyword>
<dbReference type="InterPro" id="IPR010987">
    <property type="entry name" value="Glutathione-S-Trfase_C-like"/>
</dbReference>
<dbReference type="Proteomes" id="UP001161247">
    <property type="component" value="Chromosome 7"/>
</dbReference>
<protein>
    <recommendedName>
        <fullName evidence="3">Glutathione S-transferase</fullName>
        <ecNumber evidence="3">2.5.1.18</ecNumber>
    </recommendedName>
</protein>
<accession>A0AAV1DWV7</accession>
<dbReference type="CDD" id="cd03058">
    <property type="entry name" value="GST_N_Tau"/>
    <property type="match status" value="1"/>
</dbReference>
<evidence type="ECO:0000256" key="1">
    <source>
        <dbReference type="ARBA" id="ARBA00022679"/>
    </source>
</evidence>
<dbReference type="PROSITE" id="PS50404">
    <property type="entry name" value="GST_NTER"/>
    <property type="match status" value="1"/>
</dbReference>
<proteinExistence type="inferred from homology"/>
<dbReference type="InterPro" id="IPR040079">
    <property type="entry name" value="Glutathione_S-Trfase"/>
</dbReference>
<evidence type="ECO:0000256" key="2">
    <source>
        <dbReference type="ARBA" id="ARBA00047960"/>
    </source>
</evidence>
<dbReference type="SFLD" id="SFLDS00019">
    <property type="entry name" value="Glutathione_Transferase_(cytos"/>
    <property type="match status" value="1"/>
</dbReference>
<dbReference type="GO" id="GO:0004364">
    <property type="term" value="F:glutathione transferase activity"/>
    <property type="evidence" value="ECO:0007669"/>
    <property type="project" value="UniProtKB-UniRule"/>
</dbReference>
<dbReference type="SFLD" id="SFLDG01152">
    <property type="entry name" value="Main.3:_Omega-_and_Tau-like"/>
    <property type="match status" value="1"/>
</dbReference>
<evidence type="ECO:0000259" key="4">
    <source>
        <dbReference type="PROSITE" id="PS50404"/>
    </source>
</evidence>
<feature type="domain" description="GST C-terminal" evidence="5">
    <location>
        <begin position="92"/>
        <end position="219"/>
    </location>
</feature>
<keyword evidence="7" id="KW-1185">Reference proteome</keyword>
<reference evidence="6" key="1">
    <citation type="submission" date="2023-03" db="EMBL/GenBank/DDBJ databases">
        <authorList>
            <person name="Julca I."/>
        </authorList>
    </citation>
    <scope>NUCLEOTIDE SEQUENCE</scope>
</reference>
<sequence length="231" mass="26695">MVQPEGQVTVHGHWASPFVKRVQLALKIKGIPFEYVEENLINKSQFLLESNPLYKKVPVLVHNGKFIIESLIIVEYIDETWPDMGPQLLPRDPFERARIRFWVAYIQKILENTGKLYTLDMETQKEGLAEVQEKLVVLENGMKEEFFPGGTIDISAEKLGILDIMMVSSFGFFKAMEEAIGVKIFDPERNPLMVKWVETVNQLSVVKEITPPQDKFVGFLQYLQKINFRFT</sequence>
<comment type="similarity">
    <text evidence="3">Belongs to the GST superfamily.</text>
</comment>
<organism evidence="6 7">
    <name type="scientific">Oldenlandia corymbosa var. corymbosa</name>
    <dbReference type="NCBI Taxonomy" id="529605"/>
    <lineage>
        <taxon>Eukaryota</taxon>
        <taxon>Viridiplantae</taxon>
        <taxon>Streptophyta</taxon>
        <taxon>Embryophyta</taxon>
        <taxon>Tracheophyta</taxon>
        <taxon>Spermatophyta</taxon>
        <taxon>Magnoliopsida</taxon>
        <taxon>eudicotyledons</taxon>
        <taxon>Gunneridae</taxon>
        <taxon>Pentapetalae</taxon>
        <taxon>asterids</taxon>
        <taxon>lamiids</taxon>
        <taxon>Gentianales</taxon>
        <taxon>Rubiaceae</taxon>
        <taxon>Rubioideae</taxon>
        <taxon>Spermacoceae</taxon>
        <taxon>Hedyotis-Oldenlandia complex</taxon>
        <taxon>Oldenlandia</taxon>
    </lineage>
</organism>
<gene>
    <name evidence="6" type="ORF">OLC1_LOCUS19405</name>
</gene>
<dbReference type="CDD" id="cd03185">
    <property type="entry name" value="GST_C_Tau"/>
    <property type="match status" value="1"/>
</dbReference>
<dbReference type="PANTHER" id="PTHR11260">
    <property type="entry name" value="GLUTATHIONE S-TRANSFERASE, GST, SUPERFAMILY, GST DOMAIN CONTAINING"/>
    <property type="match status" value="1"/>
</dbReference>
<dbReference type="EMBL" id="OX459124">
    <property type="protein sequence ID" value="CAI9112159.1"/>
    <property type="molecule type" value="Genomic_DNA"/>
</dbReference>
<comment type="function">
    <text evidence="3">Is involved in the conjugation of reduced glutathione to a wide number of exogenous and endogenous hydrophobic electrophiles.</text>
</comment>
<dbReference type="FunFam" id="3.40.30.10:FF:000014">
    <property type="entry name" value="Tau class glutathione S-transferase"/>
    <property type="match status" value="1"/>
</dbReference>
<dbReference type="SUPFAM" id="SSF47616">
    <property type="entry name" value="GST C-terminal domain-like"/>
    <property type="match status" value="1"/>
</dbReference>
<keyword evidence="1 3" id="KW-0808">Transferase</keyword>
<dbReference type="Gene3D" id="1.20.1050.10">
    <property type="match status" value="1"/>
</dbReference>
<dbReference type="PANTHER" id="PTHR11260:SF711">
    <property type="entry name" value="GLUTATHIONE S-TRANSFERASE U9"/>
    <property type="match status" value="1"/>
</dbReference>
<dbReference type="Pfam" id="PF02798">
    <property type="entry name" value="GST_N"/>
    <property type="match status" value="1"/>
</dbReference>
<dbReference type="AlphaFoldDB" id="A0AAV1DWV7"/>
<dbReference type="InterPro" id="IPR036282">
    <property type="entry name" value="Glutathione-S-Trfase_C_sf"/>
</dbReference>